<proteinExistence type="predicted"/>
<sequence>MARRSSGNIDDFAAESLYKLRILSLGVDDNNICIGGKNDIFNLSLCRKGFTAAGYAENKGIAVE</sequence>
<gene>
    <name evidence="1" type="ORF">EVA_04954</name>
</gene>
<dbReference type="EMBL" id="AMCI01001015">
    <property type="protein sequence ID" value="EJX06933.1"/>
    <property type="molecule type" value="Genomic_DNA"/>
</dbReference>
<reference evidence="1" key="1">
    <citation type="journal article" date="2012" name="PLoS ONE">
        <title>Gene sets for utilization of primary and secondary nutrition supplies in the distal gut of endangered iberian lynx.</title>
        <authorList>
            <person name="Alcaide M."/>
            <person name="Messina E."/>
            <person name="Richter M."/>
            <person name="Bargiela R."/>
            <person name="Peplies J."/>
            <person name="Huws S.A."/>
            <person name="Newbold C.J."/>
            <person name="Golyshin P.N."/>
            <person name="Simon M.A."/>
            <person name="Lopez G."/>
            <person name="Yakimov M.M."/>
            <person name="Ferrer M."/>
        </authorList>
    </citation>
    <scope>NUCLEOTIDE SEQUENCE</scope>
</reference>
<organism evidence="1">
    <name type="scientific">gut metagenome</name>
    <dbReference type="NCBI Taxonomy" id="749906"/>
    <lineage>
        <taxon>unclassified sequences</taxon>
        <taxon>metagenomes</taxon>
        <taxon>organismal metagenomes</taxon>
    </lineage>
</organism>
<protein>
    <submittedName>
        <fullName evidence="1">Uncharacterized protein</fullName>
    </submittedName>
</protein>
<evidence type="ECO:0000313" key="1">
    <source>
        <dbReference type="EMBL" id="EJX06933.1"/>
    </source>
</evidence>
<dbReference type="AlphaFoldDB" id="J9GVJ5"/>
<name>J9GVJ5_9ZZZZ</name>
<comment type="caution">
    <text evidence="1">The sequence shown here is derived from an EMBL/GenBank/DDBJ whole genome shotgun (WGS) entry which is preliminary data.</text>
</comment>
<accession>J9GVJ5</accession>